<comment type="caution">
    <text evidence="2">The sequence shown here is derived from an EMBL/GenBank/DDBJ whole genome shotgun (WGS) entry which is preliminary data.</text>
</comment>
<evidence type="ECO:0000313" key="3">
    <source>
        <dbReference type="Proteomes" id="UP001311915"/>
    </source>
</evidence>
<gene>
    <name evidence="2" type="ORF">R3W88_004569</name>
</gene>
<dbReference type="Pfam" id="PF14111">
    <property type="entry name" value="DUF4283"/>
    <property type="match status" value="1"/>
</dbReference>
<evidence type="ECO:0000259" key="1">
    <source>
        <dbReference type="Pfam" id="PF14111"/>
    </source>
</evidence>
<dbReference type="EMBL" id="JAWPEI010000011">
    <property type="protein sequence ID" value="KAK4710056.1"/>
    <property type="molecule type" value="Genomic_DNA"/>
</dbReference>
<dbReference type="InterPro" id="IPR025558">
    <property type="entry name" value="DUF4283"/>
</dbReference>
<reference evidence="2 3" key="1">
    <citation type="submission" date="2023-10" db="EMBL/GenBank/DDBJ databases">
        <title>Genome-Wide Identification Analysis in wild type Solanum Pinnatisectum Reveals Some Genes Defensing Phytophthora Infestans.</title>
        <authorList>
            <person name="Sun C."/>
        </authorList>
    </citation>
    <scope>NUCLEOTIDE SEQUENCE [LARGE SCALE GENOMIC DNA]</scope>
    <source>
        <strain evidence="2">LQN</strain>
        <tissue evidence="2">Leaf</tissue>
    </source>
</reference>
<proteinExistence type="predicted"/>
<name>A0AAV9K9P1_9SOLN</name>
<evidence type="ECO:0000313" key="2">
    <source>
        <dbReference type="EMBL" id="KAK4710056.1"/>
    </source>
</evidence>
<organism evidence="2 3">
    <name type="scientific">Solanum pinnatisectum</name>
    <name type="common">tansyleaf nightshade</name>
    <dbReference type="NCBI Taxonomy" id="50273"/>
    <lineage>
        <taxon>Eukaryota</taxon>
        <taxon>Viridiplantae</taxon>
        <taxon>Streptophyta</taxon>
        <taxon>Embryophyta</taxon>
        <taxon>Tracheophyta</taxon>
        <taxon>Spermatophyta</taxon>
        <taxon>Magnoliopsida</taxon>
        <taxon>eudicotyledons</taxon>
        <taxon>Gunneridae</taxon>
        <taxon>Pentapetalae</taxon>
        <taxon>asterids</taxon>
        <taxon>lamiids</taxon>
        <taxon>Solanales</taxon>
        <taxon>Solanaceae</taxon>
        <taxon>Solanoideae</taxon>
        <taxon>Solaneae</taxon>
        <taxon>Solanum</taxon>
    </lineage>
</organism>
<feature type="domain" description="DUF4283" evidence="1">
    <location>
        <begin position="3"/>
        <end position="66"/>
    </location>
</feature>
<sequence length="66" mass="7989">MFSIIIKVMGKKISHLYLKNKLSLIWKLSEEIVLIDLGFDYYIVFYKEENLHKMLQQGPWFINGYF</sequence>
<protein>
    <recommendedName>
        <fullName evidence="1">DUF4283 domain-containing protein</fullName>
    </recommendedName>
</protein>
<keyword evidence="3" id="KW-1185">Reference proteome</keyword>
<accession>A0AAV9K9P1</accession>
<dbReference type="AlphaFoldDB" id="A0AAV9K9P1"/>
<dbReference type="Proteomes" id="UP001311915">
    <property type="component" value="Unassembled WGS sequence"/>
</dbReference>